<evidence type="ECO:0000313" key="3">
    <source>
        <dbReference type="EMBL" id="MFB9377995.1"/>
    </source>
</evidence>
<dbReference type="Proteomes" id="UP001589748">
    <property type="component" value="Unassembled WGS sequence"/>
</dbReference>
<dbReference type="EMBL" id="JBHMDM010000007">
    <property type="protein sequence ID" value="MFB9377995.1"/>
    <property type="molecule type" value="Genomic_DNA"/>
</dbReference>
<dbReference type="CDD" id="cd00347">
    <property type="entry name" value="Flavin_utilizing_monoxygenases"/>
    <property type="match status" value="1"/>
</dbReference>
<dbReference type="InterPro" id="IPR050766">
    <property type="entry name" value="Bact_Lucif_Oxidored"/>
</dbReference>
<reference evidence="3 4" key="1">
    <citation type="submission" date="2024-09" db="EMBL/GenBank/DDBJ databases">
        <authorList>
            <person name="Sun Q."/>
            <person name="Mori K."/>
        </authorList>
    </citation>
    <scope>NUCLEOTIDE SEQUENCE [LARGE SCALE GENOMIC DNA]</scope>
    <source>
        <strain evidence="3 4">TISTR 1856</strain>
    </source>
</reference>
<feature type="domain" description="Luciferase-like" evidence="2">
    <location>
        <begin position="19"/>
        <end position="316"/>
    </location>
</feature>
<dbReference type="SUPFAM" id="SSF51679">
    <property type="entry name" value="Bacterial luciferase-like"/>
    <property type="match status" value="1"/>
</dbReference>
<dbReference type="NCBIfam" id="TIGR03558">
    <property type="entry name" value="oxido_grp_1"/>
    <property type="match status" value="1"/>
</dbReference>
<comment type="similarity">
    <text evidence="1">To bacterial alkanal monooxygenase alpha and beta chains.</text>
</comment>
<dbReference type="InterPro" id="IPR036661">
    <property type="entry name" value="Luciferase-like_sf"/>
</dbReference>
<name>A0ABV5LVC4_9ACTN</name>
<dbReference type="PANTHER" id="PTHR30137:SF6">
    <property type="entry name" value="LUCIFERASE-LIKE MONOOXYGENASE"/>
    <property type="match status" value="1"/>
</dbReference>
<gene>
    <name evidence="3" type="ORF">ACFFVI_13565</name>
</gene>
<dbReference type="Pfam" id="PF00296">
    <property type="entry name" value="Bac_luciferase"/>
    <property type="match status" value="1"/>
</dbReference>
<proteinExistence type="predicted"/>
<dbReference type="GO" id="GO:0016491">
    <property type="term" value="F:oxidoreductase activity"/>
    <property type="evidence" value="ECO:0007669"/>
    <property type="project" value="UniProtKB-KW"/>
</dbReference>
<dbReference type="InterPro" id="IPR011251">
    <property type="entry name" value="Luciferase-like_dom"/>
</dbReference>
<evidence type="ECO:0000313" key="4">
    <source>
        <dbReference type="Proteomes" id="UP001589748"/>
    </source>
</evidence>
<dbReference type="Gene3D" id="3.20.20.30">
    <property type="entry name" value="Luciferase-like domain"/>
    <property type="match status" value="1"/>
</dbReference>
<dbReference type="InterPro" id="IPR019949">
    <property type="entry name" value="CmoO-like"/>
</dbReference>
<sequence length="364" mass="38203">MSTPVVPATGPVTAPPLSVLDLSPIPSGVGASRALADTVDLARAAEALGYSRYWLAEHHNIPSVASSSPEIMIATVAAATSTIRVGSGGIMLPNHSPLMVAERFRVLEALHPGRIDLGLGRAPGTDGRTAVALRRSREAVMADDFVDQYAELLAYVDGFEPGHPLAGIEAVPADVPLPPVWILGSSTYGAQAAAALGTGYAYAGHFGSADPVAVMQTYRERFRPSARRPRPHAVLAVAAIVSDSAERAAALAGANALSMVRLRQGRPGPLPTAEEAAAHEWTLLDRRVAAEAGTHLVHGTPDTVAERLADLAGRSGADELMVVTHVHDAAERRRSYELLMEAWRGRSWSAAHAGSLPLTRSAAY</sequence>
<protein>
    <submittedName>
        <fullName evidence="3">LLM class flavin-dependent oxidoreductase</fullName>
        <ecNumber evidence="3">1.-.-.-</ecNumber>
    </submittedName>
</protein>
<evidence type="ECO:0000256" key="1">
    <source>
        <dbReference type="ARBA" id="ARBA00007789"/>
    </source>
</evidence>
<dbReference type="RefSeq" id="WP_380137566.1">
    <property type="nucleotide sequence ID" value="NZ_JBHLUI010000008.1"/>
</dbReference>
<comment type="caution">
    <text evidence="3">The sequence shown here is derived from an EMBL/GenBank/DDBJ whole genome shotgun (WGS) entry which is preliminary data.</text>
</comment>
<dbReference type="PANTHER" id="PTHR30137">
    <property type="entry name" value="LUCIFERASE-LIKE MONOOXYGENASE"/>
    <property type="match status" value="1"/>
</dbReference>
<evidence type="ECO:0000259" key="2">
    <source>
        <dbReference type="Pfam" id="PF00296"/>
    </source>
</evidence>
<keyword evidence="4" id="KW-1185">Reference proteome</keyword>
<organism evidence="3 4">
    <name type="scientific">Kineococcus gynurae</name>
    <dbReference type="NCBI Taxonomy" id="452979"/>
    <lineage>
        <taxon>Bacteria</taxon>
        <taxon>Bacillati</taxon>
        <taxon>Actinomycetota</taxon>
        <taxon>Actinomycetes</taxon>
        <taxon>Kineosporiales</taxon>
        <taxon>Kineosporiaceae</taxon>
        <taxon>Kineococcus</taxon>
    </lineage>
</organism>
<accession>A0ABV5LVC4</accession>
<keyword evidence="3" id="KW-0560">Oxidoreductase</keyword>
<dbReference type="EC" id="1.-.-.-" evidence="3"/>